<dbReference type="InterPro" id="IPR043502">
    <property type="entry name" value="DNA/RNA_pol_sf"/>
</dbReference>
<dbReference type="SUPFAM" id="SSF56672">
    <property type="entry name" value="DNA/RNA polymerases"/>
    <property type="match status" value="1"/>
</dbReference>
<protein>
    <recommendedName>
        <fullName evidence="5">Reverse transcriptase domain-containing protein</fullName>
    </recommendedName>
</protein>
<reference evidence="4" key="1">
    <citation type="journal article" date="2015" name="Proc. Natl. Acad. Sci. U.S.A.">
        <title>Genome sequence of the Asian Tiger mosquito, Aedes albopictus, reveals insights into its biology, genetics, and evolution.</title>
        <authorList>
            <person name="Chen X.G."/>
            <person name="Jiang X."/>
            <person name="Gu J."/>
            <person name="Xu M."/>
            <person name="Wu Y."/>
            <person name="Deng Y."/>
            <person name="Zhang C."/>
            <person name="Bonizzoni M."/>
            <person name="Dermauw W."/>
            <person name="Vontas J."/>
            <person name="Armbruster P."/>
            <person name="Huang X."/>
            <person name="Yang Y."/>
            <person name="Zhang H."/>
            <person name="He W."/>
            <person name="Peng H."/>
            <person name="Liu Y."/>
            <person name="Wu K."/>
            <person name="Chen J."/>
            <person name="Lirakis M."/>
            <person name="Topalis P."/>
            <person name="Van Leeuwen T."/>
            <person name="Hall A.B."/>
            <person name="Jiang X."/>
            <person name="Thorpe C."/>
            <person name="Mueller R.L."/>
            <person name="Sun C."/>
            <person name="Waterhouse R.M."/>
            <person name="Yan G."/>
            <person name="Tu Z.J."/>
            <person name="Fang X."/>
            <person name="James A.A."/>
        </authorList>
    </citation>
    <scope>NUCLEOTIDE SEQUENCE [LARGE SCALE GENOMIC DNA]</scope>
    <source>
        <strain evidence="4">Foshan</strain>
    </source>
</reference>
<evidence type="ECO:0000313" key="3">
    <source>
        <dbReference type="EnsemblMetazoa" id="AALFPA23_023901.P35618"/>
    </source>
</evidence>
<organism evidence="3 4">
    <name type="scientific">Aedes albopictus</name>
    <name type="common">Asian tiger mosquito</name>
    <name type="synonym">Stegomyia albopicta</name>
    <dbReference type="NCBI Taxonomy" id="7160"/>
    <lineage>
        <taxon>Eukaryota</taxon>
        <taxon>Metazoa</taxon>
        <taxon>Ecdysozoa</taxon>
        <taxon>Arthropoda</taxon>
        <taxon>Hexapoda</taxon>
        <taxon>Insecta</taxon>
        <taxon>Pterygota</taxon>
        <taxon>Neoptera</taxon>
        <taxon>Endopterygota</taxon>
        <taxon>Diptera</taxon>
        <taxon>Nematocera</taxon>
        <taxon>Culicoidea</taxon>
        <taxon>Culicidae</taxon>
        <taxon>Culicinae</taxon>
        <taxon>Aedini</taxon>
        <taxon>Aedes</taxon>
        <taxon>Stegomyia</taxon>
    </lineage>
</organism>
<sequence length="565" mass="64042">MTKLQVINLHATSSGYAKFLGDLGSYIGTIKNGKDLICLGDTNAQIGVDNPSEEEKQLIGKFVGHEQSNQNGEQLKFFIRRHCLALRTTMANKTLMSTWASGNRASQIDHMMTKINSRVFLKNINAQWVRNVSTDHKIIYGGISIVNNATPNGDNFSQLDAEKWDVSLLKDETLRNKYAETLDTMQIDVTSGAISDVWKAFIDKIKSAASRTIAENKKIPTTPRRRKALANVKKWSFRLKRDPFKKSALNNLKDAKRNLTSLNRRHEEEEQVKFFENLQTFKIGERINRTHAYMKKHRKRNNKANKPYIPMQNWQTGHNNESMLPNRLTGSEYDTNEVPSLDRIEIILKQSKNGKAPGIDTINMELLKYASENTIEELKQILKRIWKENEIPAQWKETLLIPIPKIPHPKNVADYRRICLSSVGYKLYASWILHELTANTTPIGTHQAAFLQGRSTMDHAFVTKRVLEERWNAGDDTILMALDISKAFDKLLNVLKSSSRFDSFFFVRLFHVPVLVSASVSVVGSSAALPLPTGYGRQCPENAEIVTISVGKIVRKIAGLVVCDF</sequence>
<dbReference type="Gene3D" id="3.60.10.10">
    <property type="entry name" value="Endonuclease/exonuclease/phosphatase"/>
    <property type="match status" value="1"/>
</dbReference>
<evidence type="ECO:0000313" key="4">
    <source>
        <dbReference type="Proteomes" id="UP000069940"/>
    </source>
</evidence>
<dbReference type="Proteomes" id="UP000069940">
    <property type="component" value="Unassembled WGS sequence"/>
</dbReference>
<dbReference type="PANTHER" id="PTHR19446">
    <property type="entry name" value="REVERSE TRANSCRIPTASES"/>
    <property type="match status" value="1"/>
</dbReference>
<keyword evidence="4" id="KW-1185">Reference proteome</keyword>
<accession>A0ABM2A2S0</accession>
<dbReference type="EnsemblMetazoa" id="AALFPA23_023901.R35618">
    <property type="protein sequence ID" value="AALFPA23_023901.P35618"/>
    <property type="gene ID" value="AALFPA23_023901"/>
</dbReference>
<keyword evidence="1" id="KW-0175">Coiled coil</keyword>
<evidence type="ECO:0000256" key="1">
    <source>
        <dbReference type="SAM" id="Coils"/>
    </source>
</evidence>
<evidence type="ECO:0000256" key="2">
    <source>
        <dbReference type="SAM" id="MobiDB-lite"/>
    </source>
</evidence>
<dbReference type="RefSeq" id="XP_062703632.1">
    <property type="nucleotide sequence ID" value="XM_062847648.1"/>
</dbReference>
<feature type="region of interest" description="Disordered" evidence="2">
    <location>
        <begin position="297"/>
        <end position="320"/>
    </location>
</feature>
<feature type="coiled-coil region" evidence="1">
    <location>
        <begin position="245"/>
        <end position="272"/>
    </location>
</feature>
<dbReference type="InterPro" id="IPR036691">
    <property type="entry name" value="Endo/exonu/phosph_ase_sf"/>
</dbReference>
<dbReference type="GeneID" id="134286080"/>
<name>A0ABM2A2S0_AEDAL</name>
<proteinExistence type="predicted"/>
<dbReference type="SUPFAM" id="SSF56219">
    <property type="entry name" value="DNase I-like"/>
    <property type="match status" value="1"/>
</dbReference>
<reference evidence="3" key="2">
    <citation type="submission" date="2025-05" db="UniProtKB">
        <authorList>
            <consortium name="EnsemblMetazoa"/>
        </authorList>
    </citation>
    <scope>IDENTIFICATION</scope>
    <source>
        <strain evidence="3">Foshan</strain>
    </source>
</reference>
<evidence type="ECO:0008006" key="5">
    <source>
        <dbReference type="Google" id="ProtNLM"/>
    </source>
</evidence>